<feature type="region of interest" description="Disordered" evidence="1">
    <location>
        <begin position="1"/>
        <end position="84"/>
    </location>
</feature>
<reference evidence="3" key="1">
    <citation type="journal article" date="2020" name="bioRxiv">
        <title>A rank-normalized archaeal taxonomy based on genome phylogeny resolves widespread incomplete and uneven classifications.</title>
        <authorList>
            <person name="Rinke C."/>
            <person name="Chuvochina M."/>
            <person name="Mussig A.J."/>
            <person name="Chaumeil P.-A."/>
            <person name="Waite D.W."/>
            <person name="Whitman W.B."/>
            <person name="Parks D.H."/>
            <person name="Hugenholtz P."/>
        </authorList>
    </citation>
    <scope>NUCLEOTIDE SEQUENCE [LARGE SCALE GENOMIC DNA]</scope>
</reference>
<organism evidence="2 3">
    <name type="scientific">Candidatus Iainarchaeum sp</name>
    <dbReference type="NCBI Taxonomy" id="3101447"/>
    <lineage>
        <taxon>Archaea</taxon>
        <taxon>Candidatus Iainarchaeota</taxon>
        <taxon>Candidatus Iainarchaeia</taxon>
        <taxon>Candidatus Iainarchaeales</taxon>
        <taxon>Candidatus Iainarchaeaceae</taxon>
        <taxon>Candidatus Iainarchaeum</taxon>
    </lineage>
</organism>
<sequence>MEEKMPPRSNPSRVQRRNERSAVRTSLGIVPERRRPSKGQRKAIRSRLNASRKQQSAEAAEKAKQRFLGERKAREKEEEQAALRQKRDKRLIKLLEASDEVLLAELRKHGLTNGLSKEVDELFRYSAFSHYGRENVILQIIKKEFPSLES</sequence>
<accession>A0A7J4IWA3</accession>
<dbReference type="EMBL" id="DUFG01000019">
    <property type="protein sequence ID" value="HIH08535.1"/>
    <property type="molecule type" value="Genomic_DNA"/>
</dbReference>
<name>A0A7J4IWA3_9ARCH</name>
<dbReference type="Proteomes" id="UP000577419">
    <property type="component" value="Unassembled WGS sequence"/>
</dbReference>
<protein>
    <submittedName>
        <fullName evidence="2">Uncharacterized protein</fullName>
    </submittedName>
</protein>
<gene>
    <name evidence="2" type="ORF">HA237_04150</name>
</gene>
<feature type="compositionally biased region" description="Basic and acidic residues" evidence="1">
    <location>
        <begin position="59"/>
        <end position="81"/>
    </location>
</feature>
<evidence type="ECO:0000313" key="2">
    <source>
        <dbReference type="EMBL" id="HIH08535.1"/>
    </source>
</evidence>
<proteinExistence type="predicted"/>
<feature type="compositionally biased region" description="Basic residues" evidence="1">
    <location>
        <begin position="35"/>
        <end position="45"/>
    </location>
</feature>
<comment type="caution">
    <text evidence="2">The sequence shown here is derived from an EMBL/GenBank/DDBJ whole genome shotgun (WGS) entry which is preliminary data.</text>
</comment>
<evidence type="ECO:0000313" key="3">
    <source>
        <dbReference type="Proteomes" id="UP000577419"/>
    </source>
</evidence>
<evidence type="ECO:0000256" key="1">
    <source>
        <dbReference type="SAM" id="MobiDB-lite"/>
    </source>
</evidence>
<dbReference type="AlphaFoldDB" id="A0A7J4IWA3"/>